<keyword evidence="2" id="KW-1185">Reference proteome</keyword>
<protein>
    <submittedName>
        <fullName evidence="1">Uncharacterized protein</fullName>
    </submittedName>
</protein>
<evidence type="ECO:0000313" key="1">
    <source>
        <dbReference type="EnsemblMetazoa" id="XP_030832162"/>
    </source>
</evidence>
<dbReference type="OMA" id="RYVISDY"/>
<dbReference type="InParanoid" id="A0A7M7N6W5"/>
<evidence type="ECO:0000313" key="2">
    <source>
        <dbReference type="Proteomes" id="UP000007110"/>
    </source>
</evidence>
<organism evidence="1 2">
    <name type="scientific">Strongylocentrotus purpuratus</name>
    <name type="common">Purple sea urchin</name>
    <dbReference type="NCBI Taxonomy" id="7668"/>
    <lineage>
        <taxon>Eukaryota</taxon>
        <taxon>Metazoa</taxon>
        <taxon>Echinodermata</taxon>
        <taxon>Eleutherozoa</taxon>
        <taxon>Echinozoa</taxon>
        <taxon>Echinoidea</taxon>
        <taxon>Euechinoidea</taxon>
        <taxon>Echinacea</taxon>
        <taxon>Camarodonta</taxon>
        <taxon>Echinidea</taxon>
        <taxon>Strongylocentrotidae</taxon>
        <taxon>Strongylocentrotus</taxon>
    </lineage>
</organism>
<dbReference type="EnsemblMetazoa" id="XM_030976302">
    <property type="protein sequence ID" value="XP_030832162"/>
    <property type="gene ID" value="LOC105441850"/>
</dbReference>
<dbReference type="GeneID" id="105441850"/>
<dbReference type="Proteomes" id="UP000007110">
    <property type="component" value="Unassembled WGS sequence"/>
</dbReference>
<dbReference type="RefSeq" id="XP_030832162.1">
    <property type="nucleotide sequence ID" value="XM_030976302.1"/>
</dbReference>
<proteinExistence type="predicted"/>
<dbReference type="OrthoDB" id="10062894at2759"/>
<dbReference type="AlphaFoldDB" id="A0A7M7N6W5"/>
<reference evidence="2" key="1">
    <citation type="submission" date="2015-02" db="EMBL/GenBank/DDBJ databases">
        <title>Genome sequencing for Strongylocentrotus purpuratus.</title>
        <authorList>
            <person name="Murali S."/>
            <person name="Liu Y."/>
            <person name="Vee V."/>
            <person name="English A."/>
            <person name="Wang M."/>
            <person name="Skinner E."/>
            <person name="Han Y."/>
            <person name="Muzny D.M."/>
            <person name="Worley K.C."/>
            <person name="Gibbs R.A."/>
        </authorList>
    </citation>
    <scope>NUCLEOTIDE SEQUENCE</scope>
</reference>
<accession>A0A7M7N6W5</accession>
<dbReference type="KEGG" id="spu:105441850"/>
<sequence length="207" mass="21813">MAGRYVISDYKTTGDNKPRISVRTRDLTEAEERFATSAKKKVRSVVLYNTGTDMVLKIAIEGEPIYLVEAIEKAREELESNALVNEAVAKVAAGIVIEQMVRVMTGVEVPGLGDAVADNFISPYSDRKGDGAAAVAGVFGGMSGAVIGNSVLGHIGSLIGAASVGACVSALVKYLFPPSPKCTACKGTGLVDDFRRCKECYGSGYHE</sequence>
<name>A0A7M7N6W5_STRPU</name>
<reference evidence="1" key="2">
    <citation type="submission" date="2021-01" db="UniProtKB">
        <authorList>
            <consortium name="EnsemblMetazoa"/>
        </authorList>
    </citation>
    <scope>IDENTIFICATION</scope>
</reference>